<keyword evidence="1" id="KW-0472">Membrane</keyword>
<organism evidence="2 3">
    <name type="scientific">Halogranum amylolyticum</name>
    <dbReference type="NCBI Taxonomy" id="660520"/>
    <lineage>
        <taxon>Archaea</taxon>
        <taxon>Methanobacteriati</taxon>
        <taxon>Methanobacteriota</taxon>
        <taxon>Stenosarchaea group</taxon>
        <taxon>Halobacteria</taxon>
        <taxon>Halobacteriales</taxon>
        <taxon>Haloferacaceae</taxon>
    </lineage>
</organism>
<dbReference type="AlphaFoldDB" id="A0A1H8MQZ2"/>
<name>A0A1H8MQZ2_9EURY</name>
<evidence type="ECO:0000313" key="3">
    <source>
        <dbReference type="Proteomes" id="UP000199126"/>
    </source>
</evidence>
<gene>
    <name evidence="2" type="ORF">SAMN04487948_10138</name>
</gene>
<feature type="transmembrane region" description="Helical" evidence="1">
    <location>
        <begin position="37"/>
        <end position="55"/>
    </location>
</feature>
<accession>A0A1H8MQZ2</accession>
<dbReference type="EMBL" id="FODV01000001">
    <property type="protein sequence ID" value="SEO19891.1"/>
    <property type="molecule type" value="Genomic_DNA"/>
</dbReference>
<keyword evidence="1" id="KW-0812">Transmembrane</keyword>
<feature type="transmembrane region" description="Helical" evidence="1">
    <location>
        <begin position="12"/>
        <end position="31"/>
    </location>
</feature>
<reference evidence="3" key="1">
    <citation type="submission" date="2016-10" db="EMBL/GenBank/DDBJ databases">
        <authorList>
            <person name="Varghese N."/>
            <person name="Submissions S."/>
        </authorList>
    </citation>
    <scope>NUCLEOTIDE SEQUENCE [LARGE SCALE GENOMIC DNA]</scope>
    <source>
        <strain evidence="3">CGMCC 1.10121</strain>
    </source>
</reference>
<proteinExistence type="predicted"/>
<dbReference type="Proteomes" id="UP000199126">
    <property type="component" value="Unassembled WGS sequence"/>
</dbReference>
<keyword evidence="1" id="KW-1133">Transmembrane helix</keyword>
<evidence type="ECO:0000313" key="2">
    <source>
        <dbReference type="EMBL" id="SEO19891.1"/>
    </source>
</evidence>
<sequence>MNENTTRLLGNGLLVVGLLCFVGGAAMLALGSPVDTPIDALGALGLIFVGAGASVKNRTRPPVS</sequence>
<protein>
    <submittedName>
        <fullName evidence="2">Uncharacterized protein</fullName>
    </submittedName>
</protein>
<evidence type="ECO:0000256" key="1">
    <source>
        <dbReference type="SAM" id="Phobius"/>
    </source>
</evidence>
<keyword evidence="3" id="KW-1185">Reference proteome</keyword>